<dbReference type="GeneID" id="25799029"/>
<keyword evidence="1" id="KW-1133">Transmembrane helix</keyword>
<keyword evidence="1" id="KW-0472">Membrane</keyword>
<organism evidence="2 3">
    <name type="scientific">Hypocrea virens (strain Gv29-8 / FGSC 10586)</name>
    <name type="common">Gliocladium virens</name>
    <name type="synonym">Trichoderma virens</name>
    <dbReference type="NCBI Taxonomy" id="413071"/>
    <lineage>
        <taxon>Eukaryota</taxon>
        <taxon>Fungi</taxon>
        <taxon>Dikarya</taxon>
        <taxon>Ascomycota</taxon>
        <taxon>Pezizomycotina</taxon>
        <taxon>Sordariomycetes</taxon>
        <taxon>Hypocreomycetidae</taxon>
        <taxon>Hypocreales</taxon>
        <taxon>Hypocreaceae</taxon>
        <taxon>Trichoderma</taxon>
    </lineage>
</organism>
<dbReference type="InParanoid" id="G9MNQ8"/>
<feature type="transmembrane region" description="Helical" evidence="1">
    <location>
        <begin position="20"/>
        <end position="46"/>
    </location>
</feature>
<dbReference type="VEuPathDB" id="FungiDB:TRIVIDRAFT_92146"/>
<keyword evidence="1" id="KW-0812">Transmembrane</keyword>
<protein>
    <submittedName>
        <fullName evidence="2">Uncharacterized protein</fullName>
    </submittedName>
</protein>
<comment type="caution">
    <text evidence="2">The sequence shown here is derived from an EMBL/GenBank/DDBJ whole genome shotgun (WGS) entry which is preliminary data.</text>
</comment>
<reference evidence="2 3" key="1">
    <citation type="journal article" date="2011" name="Genome Biol.">
        <title>Comparative genome sequence analysis underscores mycoparasitism as the ancestral life style of Trichoderma.</title>
        <authorList>
            <person name="Kubicek C.P."/>
            <person name="Herrera-Estrella A."/>
            <person name="Seidl-Seiboth V."/>
            <person name="Martinez D.A."/>
            <person name="Druzhinina I.S."/>
            <person name="Thon M."/>
            <person name="Zeilinger S."/>
            <person name="Casas-Flores S."/>
            <person name="Horwitz B.A."/>
            <person name="Mukherjee P.K."/>
            <person name="Mukherjee M."/>
            <person name="Kredics L."/>
            <person name="Alcaraz L.D."/>
            <person name="Aerts A."/>
            <person name="Antal Z."/>
            <person name="Atanasova L."/>
            <person name="Cervantes-Badillo M.G."/>
            <person name="Challacombe J."/>
            <person name="Chertkov O."/>
            <person name="McCluskey K."/>
            <person name="Coulpier F."/>
            <person name="Deshpande N."/>
            <person name="von Doehren H."/>
            <person name="Ebbole D.J."/>
            <person name="Esquivel-Naranjo E.U."/>
            <person name="Fekete E."/>
            <person name="Flipphi M."/>
            <person name="Glaser F."/>
            <person name="Gomez-Rodriguez E.Y."/>
            <person name="Gruber S."/>
            <person name="Han C."/>
            <person name="Henrissat B."/>
            <person name="Hermosa R."/>
            <person name="Hernandez-Onate M."/>
            <person name="Karaffa L."/>
            <person name="Kosti I."/>
            <person name="Le Crom S."/>
            <person name="Lindquist E."/>
            <person name="Lucas S."/>
            <person name="Luebeck M."/>
            <person name="Luebeck P.S."/>
            <person name="Margeot A."/>
            <person name="Metz B."/>
            <person name="Misra M."/>
            <person name="Nevalainen H."/>
            <person name="Omann M."/>
            <person name="Packer N."/>
            <person name="Perrone G."/>
            <person name="Uresti-Rivera E.E."/>
            <person name="Salamov A."/>
            <person name="Schmoll M."/>
            <person name="Seiboth B."/>
            <person name="Shapiro H."/>
            <person name="Sukno S."/>
            <person name="Tamayo-Ramos J.A."/>
            <person name="Tisch D."/>
            <person name="Wiest A."/>
            <person name="Wilkinson H.H."/>
            <person name="Zhang M."/>
            <person name="Coutinho P.M."/>
            <person name="Kenerley C.M."/>
            <person name="Monte E."/>
            <person name="Baker S.E."/>
            <person name="Grigoriev I.V."/>
        </authorList>
    </citation>
    <scope>NUCLEOTIDE SEQUENCE [LARGE SCALE GENOMIC DNA]</scope>
    <source>
        <strain evidence="3">Gv29-8 / FGSC 10586</strain>
    </source>
</reference>
<dbReference type="HOGENOM" id="CLU_2922905_0_0_1"/>
<sequence>MAGVREKYDMEPKASRVEIWWTRVCIFAIESVMYKSVMYIAAYCLLVGLITRSKTQGGPAL</sequence>
<keyword evidence="3" id="KW-1185">Reference proteome</keyword>
<dbReference type="RefSeq" id="XP_013957732.1">
    <property type="nucleotide sequence ID" value="XM_014102257.1"/>
</dbReference>
<dbReference type="EMBL" id="ABDF02000005">
    <property type="protein sequence ID" value="EHK23513.1"/>
    <property type="molecule type" value="Genomic_DNA"/>
</dbReference>
<evidence type="ECO:0000256" key="1">
    <source>
        <dbReference type="SAM" id="Phobius"/>
    </source>
</evidence>
<name>G9MNQ8_HYPVG</name>
<evidence type="ECO:0000313" key="2">
    <source>
        <dbReference type="EMBL" id="EHK23513.1"/>
    </source>
</evidence>
<dbReference type="Proteomes" id="UP000007115">
    <property type="component" value="Unassembled WGS sequence"/>
</dbReference>
<accession>G9MNQ8</accession>
<dbReference type="AlphaFoldDB" id="G9MNQ8"/>
<evidence type="ECO:0000313" key="3">
    <source>
        <dbReference type="Proteomes" id="UP000007115"/>
    </source>
</evidence>
<gene>
    <name evidence="2" type="ORF">TRIVIDRAFT_92146</name>
</gene>
<proteinExistence type="predicted"/>